<proteinExistence type="predicted"/>
<feature type="transmembrane region" description="Helical" evidence="6">
    <location>
        <begin position="96"/>
        <end position="116"/>
    </location>
</feature>
<dbReference type="RefSeq" id="WP_099577487.1">
    <property type="nucleotide sequence ID" value="NZ_MJBI02000001.1"/>
</dbReference>
<dbReference type="GO" id="GO:0005886">
    <property type="term" value="C:plasma membrane"/>
    <property type="evidence" value="ECO:0007669"/>
    <property type="project" value="UniProtKB-SubCell"/>
</dbReference>
<feature type="transmembrane region" description="Helical" evidence="6">
    <location>
        <begin position="301"/>
        <end position="318"/>
    </location>
</feature>
<keyword evidence="5 6" id="KW-0472">Membrane</keyword>
<dbReference type="InterPro" id="IPR036259">
    <property type="entry name" value="MFS_trans_sf"/>
</dbReference>
<feature type="transmembrane region" description="Helical" evidence="6">
    <location>
        <begin position="246"/>
        <end position="265"/>
    </location>
</feature>
<dbReference type="Gene3D" id="1.20.1250.20">
    <property type="entry name" value="MFS general substrate transporter like domains"/>
    <property type="match status" value="2"/>
</dbReference>
<feature type="transmembrane region" description="Helical" evidence="6">
    <location>
        <begin position="38"/>
        <end position="58"/>
    </location>
</feature>
<evidence type="ECO:0000313" key="8">
    <source>
        <dbReference type="Proteomes" id="UP000229523"/>
    </source>
</evidence>
<accession>A0A2G5NTV3</accession>
<dbReference type="AlphaFoldDB" id="A0A2G5NTV3"/>
<dbReference type="PANTHER" id="PTHR23513:SF6">
    <property type="entry name" value="MAJOR FACILITATOR SUPERFAMILY ASSOCIATED DOMAIN-CONTAINING PROTEIN"/>
    <property type="match status" value="1"/>
</dbReference>
<evidence type="ECO:0000256" key="5">
    <source>
        <dbReference type="ARBA" id="ARBA00023136"/>
    </source>
</evidence>
<keyword evidence="2" id="KW-1003">Cell membrane</keyword>
<evidence type="ECO:0000313" key="7">
    <source>
        <dbReference type="EMBL" id="RAI82926.1"/>
    </source>
</evidence>
<name>A0A2G5NTV3_9STAP</name>
<evidence type="ECO:0000256" key="2">
    <source>
        <dbReference type="ARBA" id="ARBA00022475"/>
    </source>
</evidence>
<feature type="transmembrane region" description="Helical" evidence="6">
    <location>
        <begin position="277"/>
        <end position="295"/>
    </location>
</feature>
<comment type="subcellular location">
    <subcellularLocation>
        <location evidence="1">Cell membrane</location>
        <topology evidence="1">Multi-pass membrane protein</topology>
    </subcellularLocation>
</comment>
<feature type="transmembrane region" description="Helical" evidence="6">
    <location>
        <begin position="70"/>
        <end position="90"/>
    </location>
</feature>
<organism evidence="7 8">
    <name type="scientific">Macrococcoides goetzii</name>
    <dbReference type="NCBI Taxonomy" id="1891097"/>
    <lineage>
        <taxon>Bacteria</taxon>
        <taxon>Bacillati</taxon>
        <taxon>Bacillota</taxon>
        <taxon>Bacilli</taxon>
        <taxon>Bacillales</taxon>
        <taxon>Staphylococcaceae</taxon>
        <taxon>Macrococcoides</taxon>
    </lineage>
</organism>
<dbReference type="GO" id="GO:0022857">
    <property type="term" value="F:transmembrane transporter activity"/>
    <property type="evidence" value="ECO:0007669"/>
    <property type="project" value="InterPro"/>
</dbReference>
<evidence type="ECO:0000256" key="4">
    <source>
        <dbReference type="ARBA" id="ARBA00022989"/>
    </source>
</evidence>
<keyword evidence="8" id="KW-1185">Reference proteome</keyword>
<reference evidence="7 8" key="1">
    <citation type="journal article" date="2018" name="Front. Microbiol.">
        <title>Description and Comparative Genomics of Macrococcus caseolyticus subsp. hominis subsp. nov., Macrococcus goetzii sp. nov., Macrococcus epidermidis sp. nov., and Macrococcus bohemicus sp. nov., Novel Macrococci From Human Clinical Material With Virulence Potential and Suspected Uptake of Foreign DNA by Natural Transformation.</title>
        <authorList>
            <person name="Maslanova I."/>
            <person name="Wertheimer Z."/>
            <person name="Sedlacek I."/>
            <person name="Svec P."/>
            <person name="Indrakova A."/>
            <person name="Kovarovic V."/>
            <person name="Schumann P."/>
            <person name="Sproer C."/>
            <person name="Kralova S."/>
            <person name="Sedo O."/>
            <person name="Kristofova L."/>
            <person name="Vrbovska V."/>
            <person name="Fuzik T."/>
            <person name="Petras P."/>
            <person name="Zdrahal Z."/>
            <person name="Ruzickova V."/>
            <person name="Doskar J."/>
            <person name="Pantucek R."/>
        </authorList>
    </citation>
    <scope>NUCLEOTIDE SEQUENCE [LARGE SCALE GENOMIC DNA]</scope>
    <source>
        <strain evidence="7 8">CCM 4927</strain>
    </source>
</reference>
<gene>
    <name evidence="7" type="ORF">BFS35_004360</name>
</gene>
<keyword evidence="4 6" id="KW-1133">Transmembrane helix</keyword>
<protein>
    <submittedName>
        <fullName evidence="7">MFS transporter</fullName>
    </submittedName>
</protein>
<dbReference type="Pfam" id="PF07690">
    <property type="entry name" value="MFS_1"/>
    <property type="match status" value="1"/>
</dbReference>
<feature type="transmembrane region" description="Helical" evidence="6">
    <location>
        <begin position="12"/>
        <end position="32"/>
    </location>
</feature>
<evidence type="ECO:0000256" key="1">
    <source>
        <dbReference type="ARBA" id="ARBA00004651"/>
    </source>
</evidence>
<dbReference type="PANTHER" id="PTHR23513">
    <property type="entry name" value="INTEGRAL MEMBRANE EFFLUX PROTEIN-RELATED"/>
    <property type="match status" value="1"/>
</dbReference>
<dbReference type="InterPro" id="IPR011701">
    <property type="entry name" value="MFS"/>
</dbReference>
<evidence type="ECO:0000256" key="6">
    <source>
        <dbReference type="SAM" id="Phobius"/>
    </source>
</evidence>
<evidence type="ECO:0000256" key="3">
    <source>
        <dbReference type="ARBA" id="ARBA00022692"/>
    </source>
</evidence>
<feature type="transmembrane region" description="Helical" evidence="6">
    <location>
        <begin position="330"/>
        <end position="356"/>
    </location>
</feature>
<comment type="caution">
    <text evidence="7">The sequence shown here is derived from an EMBL/GenBank/DDBJ whole genome shotgun (WGS) entry which is preliminary data.</text>
</comment>
<feature type="transmembrane region" description="Helical" evidence="6">
    <location>
        <begin position="362"/>
        <end position="383"/>
    </location>
</feature>
<sequence length="406" mass="45307">MTLSPFHRLLIGRIFTNAADSIYFIISSLYIFQITQSPLISGFTTSAMLAVKFIQLLYGPIIDHFNVKRILIFSQCSQSILMMILGIFVMNQNNHWQLIITLVVLSMLFGEMSYPISNKLVPQLLSKEELVKGNAQMTFANNTLDIVLNTVIAGLFITMSADIFYMISAMLFLFAALSYFQIPMVKQSKIYDNTKFNYFRSLRSGIRIVTSSFIWIFIIGAFSVNIGIGIVYGALPTLAHEIENPVYYGLFLATMSIGMILSTFIAGQFKSKPLGKLMIFLFVTAGLTILIGFFISLPFYLIFYCISWIIVGIANILLVSVNQSIIPNEYLARVSSVSNSVGILGLPLGSLLAGILLEYVSAIQLISLSGICYFALSILWLLIPTLRNQKEIKYIASTDFGIKITK</sequence>
<feature type="transmembrane region" description="Helical" evidence="6">
    <location>
        <begin position="163"/>
        <end position="185"/>
    </location>
</feature>
<dbReference type="CDD" id="cd06173">
    <property type="entry name" value="MFS_MefA_like"/>
    <property type="match status" value="1"/>
</dbReference>
<dbReference type="EMBL" id="MJBI02000001">
    <property type="protein sequence ID" value="RAI82926.1"/>
    <property type="molecule type" value="Genomic_DNA"/>
</dbReference>
<feature type="transmembrane region" description="Helical" evidence="6">
    <location>
        <begin position="206"/>
        <end position="234"/>
    </location>
</feature>
<dbReference type="Proteomes" id="UP000229523">
    <property type="component" value="Unassembled WGS sequence"/>
</dbReference>
<keyword evidence="3 6" id="KW-0812">Transmembrane</keyword>
<dbReference type="SUPFAM" id="SSF103473">
    <property type="entry name" value="MFS general substrate transporter"/>
    <property type="match status" value="1"/>
</dbReference>